<keyword evidence="1" id="KW-0862">Zinc</keyword>
<sequence length="188" mass="21151">LQCCGTYLDAHSDCIRCVFLAGHVSKRRLDPIMVRATSIPYIGFIVVFPILTEAVKNKDYNLIAHLIETQDPYEIKRVKMPVMTSASSPNLVASDASSRMIGCVCEPVADAINWMELVKGDPVKCYCGHWFQLVSYEEYFRRVNCPTNRALFFGFYKWQASIGCMAETCTDASSSRMTVRLGPLWVGN</sequence>
<feature type="binding site" evidence="1">
    <location>
        <position position="105"/>
    </location>
    <ligand>
        <name>Zn(2+)</name>
        <dbReference type="ChEBI" id="CHEBI:29105"/>
    </ligand>
</feature>
<feature type="binding site" evidence="1">
    <location>
        <position position="127"/>
    </location>
    <ligand>
        <name>Zn(2+)</name>
        <dbReference type="ChEBI" id="CHEBI:29105"/>
    </ligand>
</feature>
<keyword evidence="2" id="KW-0812">Transmembrane</keyword>
<evidence type="ECO:0000313" key="3">
    <source>
        <dbReference type="EMBL" id="OON14289.1"/>
    </source>
</evidence>
<protein>
    <submittedName>
        <fullName evidence="3">Cytochrome c oxidase subunit Vb</fullName>
    </submittedName>
</protein>
<feature type="non-terminal residue" evidence="3">
    <location>
        <position position="1"/>
    </location>
</feature>
<proteinExistence type="predicted"/>
<dbReference type="Gene3D" id="2.60.11.10">
    <property type="entry name" value="Cytochrome c oxidase, subunit Vb"/>
    <property type="match status" value="1"/>
</dbReference>
<dbReference type="Proteomes" id="UP000243686">
    <property type="component" value="Unassembled WGS sequence"/>
</dbReference>
<dbReference type="EMBL" id="KV906743">
    <property type="protein sequence ID" value="OON14289.1"/>
    <property type="molecule type" value="Genomic_DNA"/>
</dbReference>
<gene>
    <name evidence="3" type="ORF">X801_09917</name>
</gene>
<keyword evidence="4" id="KW-1185">Reference proteome</keyword>
<dbReference type="PROSITE" id="PS51359">
    <property type="entry name" value="COX5B_2"/>
    <property type="match status" value="1"/>
</dbReference>
<evidence type="ECO:0000256" key="2">
    <source>
        <dbReference type="SAM" id="Phobius"/>
    </source>
</evidence>
<feature type="binding site" evidence="1">
    <location>
        <position position="103"/>
    </location>
    <ligand>
        <name>Zn(2+)</name>
        <dbReference type="ChEBI" id="CHEBI:29105"/>
    </ligand>
</feature>
<evidence type="ECO:0000313" key="4">
    <source>
        <dbReference type="Proteomes" id="UP000243686"/>
    </source>
</evidence>
<keyword evidence="2" id="KW-1133">Transmembrane helix</keyword>
<dbReference type="GO" id="GO:0005740">
    <property type="term" value="C:mitochondrial envelope"/>
    <property type="evidence" value="ECO:0007669"/>
    <property type="project" value="InterPro"/>
</dbReference>
<feature type="binding site" evidence="1">
    <location>
        <position position="125"/>
    </location>
    <ligand>
        <name>Zn(2+)</name>
        <dbReference type="ChEBI" id="CHEBI:29105"/>
    </ligand>
</feature>
<evidence type="ECO:0000256" key="1">
    <source>
        <dbReference type="PIRSR" id="PIRSR602124-1"/>
    </source>
</evidence>
<reference evidence="3 4" key="1">
    <citation type="submission" date="2015-03" db="EMBL/GenBank/DDBJ databases">
        <title>Draft genome of the nematode, Opisthorchis viverrini.</title>
        <authorList>
            <person name="Mitreva M."/>
        </authorList>
    </citation>
    <scope>NUCLEOTIDE SEQUENCE [LARGE SCALE GENOMIC DNA]</scope>
    <source>
        <strain evidence="3">Khon Kaen</strain>
    </source>
</reference>
<dbReference type="GO" id="GO:0045277">
    <property type="term" value="C:respiratory chain complex IV"/>
    <property type="evidence" value="ECO:0007669"/>
    <property type="project" value="InterPro"/>
</dbReference>
<dbReference type="InterPro" id="IPR036972">
    <property type="entry name" value="Cyt_c_oxidase_su5b_sf"/>
</dbReference>
<organism evidence="3 4">
    <name type="scientific">Opisthorchis viverrini</name>
    <name type="common">Southeast Asian liver fluke</name>
    <dbReference type="NCBI Taxonomy" id="6198"/>
    <lineage>
        <taxon>Eukaryota</taxon>
        <taxon>Metazoa</taxon>
        <taxon>Spiralia</taxon>
        <taxon>Lophotrochozoa</taxon>
        <taxon>Platyhelminthes</taxon>
        <taxon>Trematoda</taxon>
        <taxon>Digenea</taxon>
        <taxon>Opisthorchiida</taxon>
        <taxon>Opisthorchiata</taxon>
        <taxon>Opisthorchiidae</taxon>
        <taxon>Opisthorchis</taxon>
    </lineage>
</organism>
<keyword evidence="2" id="KW-0472">Membrane</keyword>
<name>A0A1S8WIM3_OPIVI</name>
<keyword evidence="1" id="KW-0479">Metal-binding</keyword>
<accession>A0A1S8WIM3</accession>
<feature type="transmembrane region" description="Helical" evidence="2">
    <location>
        <begin position="32"/>
        <end position="51"/>
    </location>
</feature>
<dbReference type="InterPro" id="IPR002124">
    <property type="entry name" value="Cyt_c_oxidase_su5b"/>
</dbReference>
<dbReference type="SUPFAM" id="SSF57802">
    <property type="entry name" value="Rubredoxin-like"/>
    <property type="match status" value="1"/>
</dbReference>
<dbReference type="GO" id="GO:0006123">
    <property type="term" value="P:mitochondrial electron transport, cytochrome c to oxygen"/>
    <property type="evidence" value="ECO:0007669"/>
    <property type="project" value="InterPro"/>
</dbReference>
<dbReference type="GO" id="GO:0046872">
    <property type="term" value="F:metal ion binding"/>
    <property type="evidence" value="ECO:0007669"/>
    <property type="project" value="UniProtKB-KW"/>
</dbReference>
<feature type="non-terminal residue" evidence="3">
    <location>
        <position position="188"/>
    </location>
</feature>
<dbReference type="AlphaFoldDB" id="A0A1S8WIM3"/>